<organism evidence="2 3">
    <name type="scientific">Araneus ventricosus</name>
    <name type="common">Orbweaver spider</name>
    <name type="synonym">Epeira ventricosa</name>
    <dbReference type="NCBI Taxonomy" id="182803"/>
    <lineage>
        <taxon>Eukaryota</taxon>
        <taxon>Metazoa</taxon>
        <taxon>Ecdysozoa</taxon>
        <taxon>Arthropoda</taxon>
        <taxon>Chelicerata</taxon>
        <taxon>Arachnida</taxon>
        <taxon>Araneae</taxon>
        <taxon>Araneomorphae</taxon>
        <taxon>Entelegynae</taxon>
        <taxon>Araneoidea</taxon>
        <taxon>Araneidae</taxon>
        <taxon>Araneus</taxon>
    </lineage>
</organism>
<dbReference type="Proteomes" id="UP000499080">
    <property type="component" value="Unassembled WGS sequence"/>
</dbReference>
<dbReference type="AlphaFoldDB" id="A0A4Y2WEW7"/>
<name>A0A4Y2WEW7_ARAVE</name>
<dbReference type="Pfam" id="PF07530">
    <property type="entry name" value="PRE_C2HC"/>
    <property type="match status" value="1"/>
</dbReference>
<evidence type="ECO:0000259" key="1">
    <source>
        <dbReference type="Pfam" id="PF07530"/>
    </source>
</evidence>
<protein>
    <recommendedName>
        <fullName evidence="1">Pre-C2HC domain-containing protein</fullName>
    </recommendedName>
</protein>
<proteinExistence type="predicted"/>
<comment type="caution">
    <text evidence="2">The sequence shown here is derived from an EMBL/GenBank/DDBJ whole genome shotgun (WGS) entry which is preliminary data.</text>
</comment>
<gene>
    <name evidence="2" type="ORF">AVEN_148412_1</name>
</gene>
<sequence>MDKNEILQSLEEKVFKIERITQMKNCREKTLLPHYLTDIKKIGNYTNIYKLKEICYYRVKVEPYHKRKKAVICFNCSGFYHSARNCYMHPRCIKCNGEHATRGCSINEKIVEPVCINCGEKAI</sequence>
<dbReference type="OrthoDB" id="7487068at2759"/>
<keyword evidence="3" id="KW-1185">Reference proteome</keyword>
<evidence type="ECO:0000313" key="3">
    <source>
        <dbReference type="Proteomes" id="UP000499080"/>
    </source>
</evidence>
<dbReference type="InterPro" id="IPR006579">
    <property type="entry name" value="Pre_C2HC_dom"/>
</dbReference>
<reference evidence="2 3" key="1">
    <citation type="journal article" date="2019" name="Sci. Rep.">
        <title>Orb-weaving spider Araneus ventricosus genome elucidates the spidroin gene catalogue.</title>
        <authorList>
            <person name="Kono N."/>
            <person name="Nakamura H."/>
            <person name="Ohtoshi R."/>
            <person name="Moran D.A.P."/>
            <person name="Shinohara A."/>
            <person name="Yoshida Y."/>
            <person name="Fujiwara M."/>
            <person name="Mori M."/>
            <person name="Tomita M."/>
            <person name="Arakawa K."/>
        </authorList>
    </citation>
    <scope>NUCLEOTIDE SEQUENCE [LARGE SCALE GENOMIC DNA]</scope>
</reference>
<evidence type="ECO:0000313" key="2">
    <source>
        <dbReference type="EMBL" id="GBO34607.1"/>
    </source>
</evidence>
<accession>A0A4Y2WEW7</accession>
<feature type="domain" description="Pre-C2HC" evidence="1">
    <location>
        <begin position="4"/>
        <end position="68"/>
    </location>
</feature>
<dbReference type="EMBL" id="BGPR01058444">
    <property type="protein sequence ID" value="GBO34607.1"/>
    <property type="molecule type" value="Genomic_DNA"/>
</dbReference>